<feature type="region of interest" description="Disordered" evidence="1">
    <location>
        <begin position="1"/>
        <end position="44"/>
    </location>
</feature>
<dbReference type="GO" id="GO:0004674">
    <property type="term" value="F:protein serine/threonine kinase activity"/>
    <property type="evidence" value="ECO:0007669"/>
    <property type="project" value="UniProtKB-EC"/>
</dbReference>
<dbReference type="PROSITE" id="PS51925">
    <property type="entry name" value="SWIB_MDM2"/>
    <property type="match status" value="1"/>
</dbReference>
<evidence type="ECO:0000313" key="4">
    <source>
        <dbReference type="Proteomes" id="UP001345827"/>
    </source>
</evidence>
<name>A0AAV9PVL2_9PEZI</name>
<dbReference type="EC" id="2.7.11.1" evidence="3"/>
<dbReference type="Pfam" id="PF02201">
    <property type="entry name" value="SWIB"/>
    <property type="match status" value="1"/>
</dbReference>
<evidence type="ECO:0000259" key="2">
    <source>
        <dbReference type="PROSITE" id="PS51925"/>
    </source>
</evidence>
<protein>
    <submittedName>
        <fullName evidence="3">SWI/SNF and RSC complex subunit Ssr3</fullName>
        <ecNumber evidence="3">2.7.11.1</ecNumber>
    </submittedName>
</protein>
<feature type="compositionally biased region" description="Polar residues" evidence="1">
    <location>
        <begin position="31"/>
        <end position="44"/>
    </location>
</feature>
<proteinExistence type="predicted"/>
<dbReference type="InterPro" id="IPR003121">
    <property type="entry name" value="SWIB_MDM2_domain"/>
</dbReference>
<feature type="compositionally biased region" description="Low complexity" evidence="1">
    <location>
        <begin position="66"/>
        <end position="80"/>
    </location>
</feature>
<dbReference type="EMBL" id="JAXLQG010000030">
    <property type="protein sequence ID" value="KAK5527983.1"/>
    <property type="molecule type" value="Genomic_DNA"/>
</dbReference>
<feature type="region of interest" description="Disordered" evidence="1">
    <location>
        <begin position="59"/>
        <end position="80"/>
    </location>
</feature>
<accession>A0AAV9PVL2</accession>
<feature type="domain" description="DM2" evidence="2">
    <location>
        <begin position="306"/>
        <end position="383"/>
    </location>
</feature>
<dbReference type="Gene3D" id="1.10.245.10">
    <property type="entry name" value="SWIB/MDM2 domain"/>
    <property type="match status" value="1"/>
</dbReference>
<keyword evidence="3" id="KW-0808">Transferase</keyword>
<evidence type="ECO:0000313" key="3">
    <source>
        <dbReference type="EMBL" id="KAK5527983.1"/>
    </source>
</evidence>
<reference evidence="3 4" key="1">
    <citation type="submission" date="2023-06" db="EMBL/GenBank/DDBJ databases">
        <title>Black Yeasts Isolated from many extreme environments.</title>
        <authorList>
            <person name="Coleine C."/>
            <person name="Stajich J.E."/>
            <person name="Selbmann L."/>
        </authorList>
    </citation>
    <scope>NUCLEOTIDE SEQUENCE [LARGE SCALE GENOMIC DNA]</scope>
    <source>
        <strain evidence="3 4">CCFEE 5887</strain>
    </source>
</reference>
<feature type="compositionally biased region" description="Acidic residues" evidence="1">
    <location>
        <begin position="206"/>
        <end position="223"/>
    </location>
</feature>
<organism evidence="3 4">
    <name type="scientific">Vermiconidia calcicola</name>
    <dbReference type="NCBI Taxonomy" id="1690605"/>
    <lineage>
        <taxon>Eukaryota</taxon>
        <taxon>Fungi</taxon>
        <taxon>Dikarya</taxon>
        <taxon>Ascomycota</taxon>
        <taxon>Pezizomycotina</taxon>
        <taxon>Dothideomycetes</taxon>
        <taxon>Dothideomycetidae</taxon>
        <taxon>Mycosphaerellales</taxon>
        <taxon>Extremaceae</taxon>
        <taxon>Vermiconidia</taxon>
    </lineage>
</organism>
<keyword evidence="4" id="KW-1185">Reference proteome</keyword>
<dbReference type="InterPro" id="IPR036885">
    <property type="entry name" value="SWIB_MDM2_dom_sf"/>
</dbReference>
<feature type="compositionally biased region" description="Low complexity" evidence="1">
    <location>
        <begin position="1"/>
        <end position="21"/>
    </location>
</feature>
<dbReference type="SUPFAM" id="SSF47592">
    <property type="entry name" value="SWIB/MDM2 domain"/>
    <property type="match status" value="1"/>
</dbReference>
<feature type="region of interest" description="Disordered" evidence="1">
    <location>
        <begin position="206"/>
        <end position="225"/>
    </location>
</feature>
<dbReference type="CDD" id="cd10568">
    <property type="entry name" value="SWIB_like"/>
    <property type="match status" value="1"/>
</dbReference>
<dbReference type="InterPro" id="IPR019835">
    <property type="entry name" value="SWIB_domain"/>
</dbReference>
<dbReference type="Proteomes" id="UP001345827">
    <property type="component" value="Unassembled WGS sequence"/>
</dbReference>
<dbReference type="AlphaFoldDB" id="A0AAV9PVL2"/>
<dbReference type="SMART" id="SM00151">
    <property type="entry name" value="SWIB"/>
    <property type="match status" value="1"/>
</dbReference>
<gene>
    <name evidence="3" type="primary">ssr3</name>
    <name evidence="3" type="ORF">LTR25_010782</name>
</gene>
<comment type="caution">
    <text evidence="3">The sequence shown here is derived from an EMBL/GenBank/DDBJ whole genome shotgun (WGS) entry which is preliminary data.</text>
</comment>
<evidence type="ECO:0000256" key="1">
    <source>
        <dbReference type="SAM" id="MobiDB-lite"/>
    </source>
</evidence>
<sequence length="531" mass="61555">MNPQMQNYRQYAQAQARAPATRRPDKARKMASSSPTGPPQVSLNDSLLRSFNAVAYQGAPAPNLHQNPQHAAQQAQQQLAEQQARQRAIALDHQRAQRIARKPTDLDLPDGLEDICIGDGVKQYNALREAEKRLDALMTRKRLEYLDSASRNNKHFKTMRIFISNTVENQYWQQKFEGDTFSLEDIKPPTYRVRIRGRLMEYEEDQIDYSSDEEEEEAEDENEALMPPELKKPKEKTLLEPSRNMSHFWKDMYVEYEGVNHDYTTDPNVTVKWKKGQNGGGDLDTFFFARKGDENQNITICLTRDEQPERFRLSKALADALDTEEADRAEVVMGIWEYVKFFNLQEDDERRTIRCDDSLRQIFGTDTIFFPQVPERIIPHLHPLPPIRLPYTIHVDEEFHKDPKPTIYDVQVMVEDPLRALMLKMTNSPENQARNREIARINDEIAVLMQAIRHSKARHQFFTAFAKDPIEMTKKWIASQKKDLSVILGEPERGDVAGMEFMDEVWQTDLIREAVRYKLAKTDVASGARQG</sequence>
<dbReference type="PANTHER" id="PTHR13844">
    <property type="entry name" value="SWI/SNF-RELATED MATRIX-ASSOCIATED ACTIN-DEPENDENT REGULATOR OF CHROMATIN SUBFAMILY D"/>
    <property type="match status" value="1"/>
</dbReference>